<proteinExistence type="predicted"/>
<feature type="domain" description="EamA" evidence="2">
    <location>
        <begin position="182"/>
        <end position="308"/>
    </location>
</feature>
<dbReference type="SUPFAM" id="SSF103481">
    <property type="entry name" value="Multidrug resistance efflux transporter EmrE"/>
    <property type="match status" value="2"/>
</dbReference>
<feature type="transmembrane region" description="Helical" evidence="1">
    <location>
        <begin position="71"/>
        <end position="88"/>
    </location>
</feature>
<keyword evidence="4" id="KW-1185">Reference proteome</keyword>
<dbReference type="PANTHER" id="PTHR22911">
    <property type="entry name" value="ACYL-MALONYL CONDENSING ENZYME-RELATED"/>
    <property type="match status" value="1"/>
</dbReference>
<keyword evidence="1" id="KW-0472">Membrane</keyword>
<feature type="transmembrane region" description="Helical" evidence="1">
    <location>
        <begin position="239"/>
        <end position="259"/>
    </location>
</feature>
<keyword evidence="1" id="KW-0812">Transmembrane</keyword>
<organism evidence="3 4">
    <name type="scientific">Neoaquamicrobium microcysteis</name>
    <dbReference type="NCBI Taxonomy" id="2682781"/>
    <lineage>
        <taxon>Bacteria</taxon>
        <taxon>Pseudomonadati</taxon>
        <taxon>Pseudomonadota</taxon>
        <taxon>Alphaproteobacteria</taxon>
        <taxon>Hyphomicrobiales</taxon>
        <taxon>Phyllobacteriaceae</taxon>
        <taxon>Neoaquamicrobium</taxon>
    </lineage>
</organism>
<comment type="caution">
    <text evidence="3">The sequence shown here is derived from an EMBL/GenBank/DDBJ whole genome shotgun (WGS) entry which is preliminary data.</text>
</comment>
<dbReference type="Pfam" id="PF00892">
    <property type="entry name" value="EamA"/>
    <property type="match status" value="2"/>
</dbReference>
<feature type="transmembrane region" description="Helical" evidence="1">
    <location>
        <begin position="213"/>
        <end position="233"/>
    </location>
</feature>
<reference evidence="3 4" key="1">
    <citation type="submission" date="2019-08" db="EMBL/GenBank/DDBJ databases">
        <authorList>
            <person name="Seo Y.L."/>
        </authorList>
    </citation>
    <scope>NUCLEOTIDE SEQUENCE [LARGE SCALE GENOMIC DNA]</scope>
    <source>
        <strain evidence="3 4">MaA-C15</strain>
    </source>
</reference>
<gene>
    <name evidence="3" type="ORF">FY036_20500</name>
</gene>
<evidence type="ECO:0000313" key="3">
    <source>
        <dbReference type="EMBL" id="TYR30263.1"/>
    </source>
</evidence>
<evidence type="ECO:0000313" key="4">
    <source>
        <dbReference type="Proteomes" id="UP000323258"/>
    </source>
</evidence>
<feature type="transmembrane region" description="Helical" evidence="1">
    <location>
        <begin position="132"/>
        <end position="151"/>
    </location>
</feature>
<feature type="transmembrane region" description="Helical" evidence="1">
    <location>
        <begin position="182"/>
        <end position="201"/>
    </location>
</feature>
<protein>
    <submittedName>
        <fullName evidence="3">DMT family transporter</fullName>
    </submittedName>
</protein>
<dbReference type="InterPro" id="IPR037185">
    <property type="entry name" value="EmrE-like"/>
</dbReference>
<dbReference type="OrthoDB" id="7818056at2"/>
<feature type="transmembrane region" description="Helical" evidence="1">
    <location>
        <begin position="109"/>
        <end position="126"/>
    </location>
</feature>
<evidence type="ECO:0000259" key="2">
    <source>
        <dbReference type="Pfam" id="PF00892"/>
    </source>
</evidence>
<feature type="transmembrane region" description="Helical" evidence="1">
    <location>
        <begin position="271"/>
        <end position="290"/>
    </location>
</feature>
<feature type="transmembrane region" description="Helical" evidence="1">
    <location>
        <begin position="158"/>
        <end position="176"/>
    </location>
</feature>
<dbReference type="InterPro" id="IPR000620">
    <property type="entry name" value="EamA_dom"/>
</dbReference>
<feature type="transmembrane region" description="Helical" evidence="1">
    <location>
        <begin position="296"/>
        <end position="314"/>
    </location>
</feature>
<dbReference type="PANTHER" id="PTHR22911:SF103">
    <property type="entry name" value="BLR2811 PROTEIN"/>
    <property type="match status" value="1"/>
</dbReference>
<dbReference type="GO" id="GO:0016020">
    <property type="term" value="C:membrane"/>
    <property type="evidence" value="ECO:0007669"/>
    <property type="project" value="InterPro"/>
</dbReference>
<dbReference type="Proteomes" id="UP000323258">
    <property type="component" value="Unassembled WGS sequence"/>
</dbReference>
<dbReference type="AlphaFoldDB" id="A0A5D4GQN4"/>
<feature type="transmembrane region" description="Helical" evidence="1">
    <location>
        <begin position="39"/>
        <end position="59"/>
    </location>
</feature>
<sequence length="338" mass="37331">MQFFLAPGGWLAEVTQIRPPRPASTLNPRKSTPEAATPTSAILLVLTACFSFAFLDASAKYLVLQGVEAPFLAWMRFAIHLVLVMVFFRAWSNRTMFRAKNIPAQLVRGVFLFGSTIFNFLALQTLQLAETISIYFFAPMVITALAGPLLGEWAGWRRWMAVLVGFVGVLVITRPGVGTFGIGHVFALMSMTSYSLYVIMTRHMGATESSESLIFYSALAPTVLMFPFVPLYGSIPQEPLHWVLLLGLGAIGAFGHFLLIKAYKQATTTALAPYPYSQMIWMIALGYLIFADLPDLWTLGGAAIIVSSGLYIVHREHRLRLASRTAPNSENEDLAKKL</sequence>
<name>A0A5D4GQN4_9HYPH</name>
<evidence type="ECO:0000256" key="1">
    <source>
        <dbReference type="SAM" id="Phobius"/>
    </source>
</evidence>
<accession>A0A5D4GQN4</accession>
<keyword evidence="1" id="KW-1133">Transmembrane helix</keyword>
<feature type="domain" description="EamA" evidence="2">
    <location>
        <begin position="40"/>
        <end position="173"/>
    </location>
</feature>
<dbReference type="EMBL" id="VSZS01000067">
    <property type="protein sequence ID" value="TYR30263.1"/>
    <property type="molecule type" value="Genomic_DNA"/>
</dbReference>
<reference evidence="3 4" key="2">
    <citation type="submission" date="2019-09" db="EMBL/GenBank/DDBJ databases">
        <title>Mesorhizobium sp. MaA-C15 isolated from Microcystis aeruginosa.</title>
        <authorList>
            <person name="Jeong S.E."/>
            <person name="Jin H.M."/>
            <person name="Jeon C.O."/>
        </authorList>
    </citation>
    <scope>NUCLEOTIDE SEQUENCE [LARGE SCALE GENOMIC DNA]</scope>
    <source>
        <strain evidence="3 4">MaA-C15</strain>
    </source>
</reference>